<dbReference type="EMBL" id="LWDX02027607">
    <property type="protein sequence ID" value="OEL29443.1"/>
    <property type="molecule type" value="Genomic_DNA"/>
</dbReference>
<accession>A0A1E5VWF0</accession>
<proteinExistence type="predicted"/>
<feature type="non-terminal residue" evidence="1">
    <location>
        <position position="1"/>
    </location>
</feature>
<comment type="caution">
    <text evidence="1">The sequence shown here is derived from an EMBL/GenBank/DDBJ whole genome shotgun (WGS) entry which is preliminary data.</text>
</comment>
<dbReference type="PANTHER" id="PTHR47150">
    <property type="entry name" value="OS12G0169200 PROTEIN"/>
    <property type="match status" value="1"/>
</dbReference>
<keyword evidence="2" id="KW-1185">Reference proteome</keyword>
<evidence type="ECO:0000313" key="2">
    <source>
        <dbReference type="Proteomes" id="UP000095767"/>
    </source>
</evidence>
<name>A0A1E5VWF0_9POAL</name>
<dbReference type="STRING" id="888268.A0A1E5VWF0"/>
<dbReference type="PANTHER" id="PTHR47150:SF5">
    <property type="entry name" value="OS07G0546750 PROTEIN"/>
    <property type="match status" value="1"/>
</dbReference>
<dbReference type="OrthoDB" id="124998at2759"/>
<organism evidence="1 2">
    <name type="scientific">Dichanthelium oligosanthes</name>
    <dbReference type="NCBI Taxonomy" id="888268"/>
    <lineage>
        <taxon>Eukaryota</taxon>
        <taxon>Viridiplantae</taxon>
        <taxon>Streptophyta</taxon>
        <taxon>Embryophyta</taxon>
        <taxon>Tracheophyta</taxon>
        <taxon>Spermatophyta</taxon>
        <taxon>Magnoliopsida</taxon>
        <taxon>Liliopsida</taxon>
        <taxon>Poales</taxon>
        <taxon>Poaceae</taxon>
        <taxon>PACMAD clade</taxon>
        <taxon>Panicoideae</taxon>
        <taxon>Panicodae</taxon>
        <taxon>Paniceae</taxon>
        <taxon>Dichantheliinae</taxon>
        <taxon>Dichanthelium</taxon>
    </lineage>
</organism>
<reference evidence="1 2" key="1">
    <citation type="submission" date="2016-09" db="EMBL/GenBank/DDBJ databases">
        <title>The draft genome of Dichanthelium oligosanthes: A C3 panicoid grass species.</title>
        <authorList>
            <person name="Studer A.J."/>
            <person name="Schnable J.C."/>
            <person name="Brutnell T.P."/>
        </authorList>
    </citation>
    <scope>NUCLEOTIDE SEQUENCE [LARGE SCALE GENOMIC DNA]</scope>
    <source>
        <strain evidence="2">cv. Kellogg 1175</strain>
        <tissue evidence="1">Leaf</tissue>
    </source>
</reference>
<gene>
    <name evidence="1" type="ORF">BAE44_0009538</name>
</gene>
<dbReference type="AlphaFoldDB" id="A0A1E5VWF0"/>
<evidence type="ECO:0000313" key="1">
    <source>
        <dbReference type="EMBL" id="OEL29443.1"/>
    </source>
</evidence>
<dbReference type="Proteomes" id="UP000095767">
    <property type="component" value="Unassembled WGS sequence"/>
</dbReference>
<sequence>LWGDYFYPDPIYNASIFRRRRYRVRLSLFARIADAMTQYDKFSEEKENVAGKLGCHPYQKVAACFRMLANWCSADSLDAEL</sequence>
<protein>
    <submittedName>
        <fullName evidence="1">Uncharacterized protein</fullName>
    </submittedName>
</protein>